<comment type="caution">
    <text evidence="14">The sequence shown here is derived from an EMBL/GenBank/DDBJ whole genome shotgun (WGS) entry which is preliminary data.</text>
</comment>
<dbReference type="InterPro" id="IPR001915">
    <property type="entry name" value="Peptidase_M48"/>
</dbReference>
<evidence type="ECO:0000259" key="13">
    <source>
        <dbReference type="Pfam" id="PF01435"/>
    </source>
</evidence>
<dbReference type="CDD" id="cd07328">
    <property type="entry name" value="M48_Ste24p_like"/>
    <property type="match status" value="1"/>
</dbReference>
<evidence type="ECO:0000256" key="8">
    <source>
        <dbReference type="ARBA" id="ARBA00022833"/>
    </source>
</evidence>
<dbReference type="PANTHER" id="PTHR43221:SF1">
    <property type="entry name" value="PROTEASE HTPX"/>
    <property type="match status" value="1"/>
</dbReference>
<protein>
    <submittedName>
        <fullName evidence="14">M48 family metalloprotease</fullName>
        <ecNumber evidence="14">3.4.24.-</ecNumber>
    </submittedName>
</protein>
<dbReference type="Gene3D" id="3.30.2010.10">
    <property type="entry name" value="Metalloproteases ('zincins'), catalytic domain"/>
    <property type="match status" value="1"/>
</dbReference>
<keyword evidence="8" id="KW-0862">Zinc</keyword>
<comment type="subcellular location">
    <subcellularLocation>
        <location evidence="2">Cell membrane</location>
        <topology evidence="2">Multi-pass membrane protein</topology>
    </subcellularLocation>
</comment>
<evidence type="ECO:0000256" key="3">
    <source>
        <dbReference type="ARBA" id="ARBA00022475"/>
    </source>
</evidence>
<keyword evidence="7 14" id="KW-0378">Hydrolase</keyword>
<dbReference type="RefSeq" id="WP_232178268.1">
    <property type="nucleotide sequence ID" value="NZ_JAJPWV010000004.1"/>
</dbReference>
<keyword evidence="5 12" id="KW-0812">Transmembrane</keyword>
<dbReference type="EMBL" id="JAJPWV010000004">
    <property type="protein sequence ID" value="MCD8741762.1"/>
    <property type="molecule type" value="Genomic_DNA"/>
</dbReference>
<feature type="transmembrane region" description="Helical" evidence="12">
    <location>
        <begin position="63"/>
        <end position="88"/>
    </location>
</feature>
<keyword evidence="15" id="KW-1185">Reference proteome</keyword>
<dbReference type="InterPro" id="IPR050083">
    <property type="entry name" value="HtpX_protease"/>
</dbReference>
<dbReference type="EC" id="3.4.24.-" evidence="14"/>
<name>A0ABS8U645_9SPHI</name>
<keyword evidence="9 12" id="KW-1133">Transmembrane helix</keyword>
<evidence type="ECO:0000313" key="15">
    <source>
        <dbReference type="Proteomes" id="UP001199919"/>
    </source>
</evidence>
<sequence>MQTSQPDKSAIQPSKAFKQQITRSVNAVVLFIIVYLFLLLGVIACAIIFGALGVGIIYLKAHWVTLVFGLGLIFSGLMLVFFVIKFIFKRHKEDYGDRIEIFETDQPELFSFIRELTTETGTDFPKHVYLSPEVNAYVNYDSTFWSMFLPVKKNLTIGLGLVNSLNRSEFKSVLAHEFGHFSQRSMKFGSYVYNMNKVIYNMLYDNDNYQNIIDKWASFHSFLRGTAWINLKIIEGIQFILRKVYVFLNKNQMSLSRQMEFHADAISAYVAGSNNAITASRRLDIGGMCYTTVLNYWNSEIKDKKRADNFYPQHREIIRQFSELNQLSLDDNGLPVVSHRVAALDNEQVAIEDQWASHPSSKDREAAMEALNILKSVEPESAWSLFNNAERLQCRFTDDMYSSVNEINKFEKLDLAAFKAKYYKDVEENSYHPEYRGYYNARHINAFNIDDAIQEAQKENNNSSFADLFTDEKSNLPKRIDYLAVDIAKLDDIIEKRIESGVKTFDFKGTKYSNREAPAVKELLNQELQDAETSVKELDRQLFITAYANAGADDQQKLKDGYTLLFSYQQQDNGDYEIYNNVWAAFSPLFNTMPYAEIERAVAQLYNVEKRLKTRLQDIATGNSYQAVMTTAQTEAIEKYISNNWTYFAYPDYDNEAIATLEIALSTFIAVINERTFKHKKQLLDLQLKILNNKKAGL</sequence>
<feature type="transmembrane region" description="Helical" evidence="12">
    <location>
        <begin position="28"/>
        <end position="57"/>
    </location>
</feature>
<keyword evidence="3" id="KW-1003">Cell membrane</keyword>
<dbReference type="PANTHER" id="PTHR43221">
    <property type="entry name" value="PROTEASE HTPX"/>
    <property type="match status" value="1"/>
</dbReference>
<keyword evidence="11 12" id="KW-0472">Membrane</keyword>
<gene>
    <name evidence="14" type="ORF">LT679_14195</name>
</gene>
<evidence type="ECO:0000256" key="11">
    <source>
        <dbReference type="ARBA" id="ARBA00023136"/>
    </source>
</evidence>
<evidence type="ECO:0000256" key="4">
    <source>
        <dbReference type="ARBA" id="ARBA00022670"/>
    </source>
</evidence>
<keyword evidence="10 14" id="KW-0482">Metalloprotease</keyword>
<evidence type="ECO:0000313" key="14">
    <source>
        <dbReference type="EMBL" id="MCD8741762.1"/>
    </source>
</evidence>
<proteinExistence type="predicted"/>
<feature type="domain" description="Peptidase M48" evidence="13">
    <location>
        <begin position="106"/>
        <end position="369"/>
    </location>
</feature>
<evidence type="ECO:0000256" key="9">
    <source>
        <dbReference type="ARBA" id="ARBA00022989"/>
    </source>
</evidence>
<keyword evidence="6" id="KW-0479">Metal-binding</keyword>
<dbReference type="GO" id="GO:0008237">
    <property type="term" value="F:metallopeptidase activity"/>
    <property type="evidence" value="ECO:0007669"/>
    <property type="project" value="UniProtKB-KW"/>
</dbReference>
<evidence type="ECO:0000256" key="7">
    <source>
        <dbReference type="ARBA" id="ARBA00022801"/>
    </source>
</evidence>
<dbReference type="Proteomes" id="UP001199919">
    <property type="component" value="Unassembled WGS sequence"/>
</dbReference>
<keyword evidence="4" id="KW-0645">Protease</keyword>
<evidence type="ECO:0000256" key="5">
    <source>
        <dbReference type="ARBA" id="ARBA00022692"/>
    </source>
</evidence>
<evidence type="ECO:0000256" key="2">
    <source>
        <dbReference type="ARBA" id="ARBA00004651"/>
    </source>
</evidence>
<evidence type="ECO:0000256" key="6">
    <source>
        <dbReference type="ARBA" id="ARBA00022723"/>
    </source>
</evidence>
<dbReference type="Pfam" id="PF01435">
    <property type="entry name" value="Peptidase_M48"/>
    <property type="match status" value="1"/>
</dbReference>
<accession>A0ABS8U645</accession>
<organism evidence="14 15">
    <name type="scientific">Mucilaginibacter roseus</name>
    <dbReference type="NCBI Taxonomy" id="1528868"/>
    <lineage>
        <taxon>Bacteria</taxon>
        <taxon>Pseudomonadati</taxon>
        <taxon>Bacteroidota</taxon>
        <taxon>Sphingobacteriia</taxon>
        <taxon>Sphingobacteriales</taxon>
        <taxon>Sphingobacteriaceae</taxon>
        <taxon>Mucilaginibacter</taxon>
    </lineage>
</organism>
<reference evidence="14 15" key="1">
    <citation type="submission" date="2021-12" db="EMBL/GenBank/DDBJ databases">
        <title>Mucilaginibacter roseus genome.</title>
        <authorList>
            <person name="Ferreira J.R."/>
            <person name="Newman J.D."/>
        </authorList>
    </citation>
    <scope>NUCLEOTIDE SEQUENCE [LARGE SCALE GENOMIC DNA]</scope>
    <source>
        <strain evidence="14 15">LMG 28454</strain>
    </source>
</reference>
<comment type="cofactor">
    <cofactor evidence="1">
        <name>Zn(2+)</name>
        <dbReference type="ChEBI" id="CHEBI:29105"/>
    </cofactor>
</comment>
<evidence type="ECO:0000256" key="10">
    <source>
        <dbReference type="ARBA" id="ARBA00023049"/>
    </source>
</evidence>
<evidence type="ECO:0000256" key="1">
    <source>
        <dbReference type="ARBA" id="ARBA00001947"/>
    </source>
</evidence>
<evidence type="ECO:0000256" key="12">
    <source>
        <dbReference type="SAM" id="Phobius"/>
    </source>
</evidence>